<proteinExistence type="predicted"/>
<organism evidence="2 3">
    <name type="scientific">Dryococelus australis</name>
    <dbReference type="NCBI Taxonomy" id="614101"/>
    <lineage>
        <taxon>Eukaryota</taxon>
        <taxon>Metazoa</taxon>
        <taxon>Ecdysozoa</taxon>
        <taxon>Arthropoda</taxon>
        <taxon>Hexapoda</taxon>
        <taxon>Insecta</taxon>
        <taxon>Pterygota</taxon>
        <taxon>Neoptera</taxon>
        <taxon>Polyneoptera</taxon>
        <taxon>Phasmatodea</taxon>
        <taxon>Verophasmatodea</taxon>
        <taxon>Anareolatae</taxon>
        <taxon>Phasmatidae</taxon>
        <taxon>Eurycanthinae</taxon>
        <taxon>Dryococelus</taxon>
    </lineage>
</organism>
<comment type="caution">
    <text evidence="2">The sequence shown here is derived from an EMBL/GenBank/DDBJ whole genome shotgun (WGS) entry which is preliminary data.</text>
</comment>
<evidence type="ECO:0000313" key="2">
    <source>
        <dbReference type="EMBL" id="KAJ8895605.1"/>
    </source>
</evidence>
<reference evidence="2 3" key="1">
    <citation type="submission" date="2023-02" db="EMBL/GenBank/DDBJ databases">
        <title>LHISI_Scaffold_Assembly.</title>
        <authorList>
            <person name="Stuart O.P."/>
            <person name="Cleave R."/>
            <person name="Magrath M.J.L."/>
            <person name="Mikheyev A.S."/>
        </authorList>
    </citation>
    <scope>NUCLEOTIDE SEQUENCE [LARGE SCALE GENOMIC DNA]</scope>
    <source>
        <strain evidence="2">Daus_M_001</strain>
        <tissue evidence="2">Leg muscle</tissue>
    </source>
</reference>
<name>A0ABQ9IFZ6_9NEOP</name>
<accession>A0ABQ9IFZ6</accession>
<dbReference type="EMBL" id="JARBHB010000001">
    <property type="protein sequence ID" value="KAJ8895605.1"/>
    <property type="molecule type" value="Genomic_DNA"/>
</dbReference>
<keyword evidence="3" id="KW-1185">Reference proteome</keyword>
<dbReference type="Proteomes" id="UP001159363">
    <property type="component" value="Chromosome 1"/>
</dbReference>
<feature type="region of interest" description="Disordered" evidence="1">
    <location>
        <begin position="1"/>
        <end position="29"/>
    </location>
</feature>
<gene>
    <name evidence="2" type="ORF">PR048_000941</name>
</gene>
<feature type="compositionally biased region" description="Basic residues" evidence="1">
    <location>
        <begin position="12"/>
        <end position="21"/>
    </location>
</feature>
<evidence type="ECO:0000256" key="1">
    <source>
        <dbReference type="SAM" id="MobiDB-lite"/>
    </source>
</evidence>
<sequence length="235" mass="26536">MEVRSWPQRDAPRRRAGRPRVRCKDKGPNMKTFERPCQHDNKQFSCKKVTMFDMVKARSQLYQTPNKAVQDHRLCHFMSVGGPKRKRPRTGTPAEKAKPRMMALRTTLWLSQGEYHLANTGWMVLIVGDQCAPPPTGWGEGGSISLCALVQYVLWMLDASLIVSLSFSRNTSGAAVAKRLEYSPPTKANRAQSLTRSLADFRKWESCRTMPLVGGFSRRSPVSPTIAFRYCSVLS</sequence>
<evidence type="ECO:0000313" key="3">
    <source>
        <dbReference type="Proteomes" id="UP001159363"/>
    </source>
</evidence>
<protein>
    <submittedName>
        <fullName evidence="2">Uncharacterized protein</fullName>
    </submittedName>
</protein>